<reference evidence="1" key="1">
    <citation type="submission" date="2020-11" db="EMBL/GenBank/DDBJ databases">
        <authorList>
            <person name="Tran Van P."/>
        </authorList>
    </citation>
    <scope>NUCLEOTIDE SEQUENCE</scope>
</reference>
<dbReference type="EMBL" id="OD005692">
    <property type="protein sequence ID" value="CAD7411948.1"/>
    <property type="molecule type" value="Genomic_DNA"/>
</dbReference>
<dbReference type="AlphaFoldDB" id="A0A7R9DC05"/>
<accession>A0A7R9DC05</accession>
<gene>
    <name evidence="1" type="ORF">TPSB3V08_LOCUS8155</name>
</gene>
<name>A0A7R9DC05_TIMPO</name>
<proteinExistence type="predicted"/>
<evidence type="ECO:0000313" key="1">
    <source>
        <dbReference type="EMBL" id="CAD7411948.1"/>
    </source>
</evidence>
<organism evidence="1">
    <name type="scientific">Timema poppense</name>
    <name type="common">Walking stick</name>
    <dbReference type="NCBI Taxonomy" id="170557"/>
    <lineage>
        <taxon>Eukaryota</taxon>
        <taxon>Metazoa</taxon>
        <taxon>Ecdysozoa</taxon>
        <taxon>Arthropoda</taxon>
        <taxon>Hexapoda</taxon>
        <taxon>Insecta</taxon>
        <taxon>Pterygota</taxon>
        <taxon>Neoptera</taxon>
        <taxon>Polyneoptera</taxon>
        <taxon>Phasmatodea</taxon>
        <taxon>Timematodea</taxon>
        <taxon>Timematoidea</taxon>
        <taxon>Timematidae</taxon>
        <taxon>Timema</taxon>
    </lineage>
</organism>
<sequence length="188" mass="20657">MQFNRVTLVVAFVSQRPKRQTRSYPGRTWGRCRWRQAPSQPLAPSQTPKDCRCLRQQPARRSGLSTGNNSSTERSCIVSICGNYSYLSIQSAAQIEPAAVGEDSEDLLVLLVVSRGRCDGQVVGREESVGETGVVASVQIHGSDLDHLRIERSGSETGVKLSLARTNEELLEIRSGSGMEKKQPRLMA</sequence>
<protein>
    <submittedName>
        <fullName evidence="1">Uncharacterized protein</fullName>
    </submittedName>
</protein>